<evidence type="ECO:0000313" key="10">
    <source>
        <dbReference type="Proteomes" id="UP000663852"/>
    </source>
</evidence>
<sequence>MNAQNTSSNHTATEYSQSTYGAPSSTRESESRIDKAYLTSIRAILKFACLLVCLIAFICLVATAQCNGTHVFLATVTWLVIIMQVMIIIIFILRLQVKFPGVDFEFLDFFATSHDALYLLISSSITINYCRVPGQVAGGVMGLIAFLLLTGDAITIFLARRQETVENTNSNTGR</sequence>
<feature type="transmembrane region" description="Helical" evidence="7">
    <location>
        <begin position="70"/>
        <end position="94"/>
    </location>
</feature>
<protein>
    <recommendedName>
        <fullName evidence="8">MARVEL domain-containing protein</fullName>
    </recommendedName>
</protein>
<comment type="caution">
    <text evidence="9">The sequence shown here is derived from an EMBL/GenBank/DDBJ whole genome shotgun (WGS) entry which is preliminary data.</text>
</comment>
<dbReference type="InterPro" id="IPR050578">
    <property type="entry name" value="MARVEL-CKLF_proteins"/>
</dbReference>
<feature type="compositionally biased region" description="Polar residues" evidence="6">
    <location>
        <begin position="1"/>
        <end position="26"/>
    </location>
</feature>
<dbReference type="AlphaFoldDB" id="A0A813UXB4"/>
<dbReference type="PROSITE" id="PS51225">
    <property type="entry name" value="MARVEL"/>
    <property type="match status" value="1"/>
</dbReference>
<evidence type="ECO:0000256" key="6">
    <source>
        <dbReference type="SAM" id="MobiDB-lite"/>
    </source>
</evidence>
<reference evidence="9" key="1">
    <citation type="submission" date="2021-02" db="EMBL/GenBank/DDBJ databases">
        <authorList>
            <person name="Nowell W R."/>
        </authorList>
    </citation>
    <scope>NUCLEOTIDE SEQUENCE</scope>
</reference>
<dbReference type="GO" id="GO:0016020">
    <property type="term" value="C:membrane"/>
    <property type="evidence" value="ECO:0007669"/>
    <property type="project" value="UniProtKB-SubCell"/>
</dbReference>
<evidence type="ECO:0000256" key="5">
    <source>
        <dbReference type="PROSITE-ProRule" id="PRU00581"/>
    </source>
</evidence>
<feature type="transmembrane region" description="Helical" evidence="7">
    <location>
        <begin position="139"/>
        <end position="159"/>
    </location>
</feature>
<evidence type="ECO:0000256" key="3">
    <source>
        <dbReference type="ARBA" id="ARBA00022989"/>
    </source>
</evidence>
<gene>
    <name evidence="9" type="ORF">EDS130_LOCUS6224</name>
</gene>
<dbReference type="OrthoDB" id="10028364at2759"/>
<dbReference type="InterPro" id="IPR008253">
    <property type="entry name" value="Marvel"/>
</dbReference>
<dbReference type="Proteomes" id="UP000663852">
    <property type="component" value="Unassembled WGS sequence"/>
</dbReference>
<dbReference type="PANTHER" id="PTHR22776:SF49">
    <property type="entry name" value="MARVEL DOMAIN-CONTAINING PROTEIN"/>
    <property type="match status" value="1"/>
</dbReference>
<evidence type="ECO:0000256" key="4">
    <source>
        <dbReference type="ARBA" id="ARBA00023136"/>
    </source>
</evidence>
<proteinExistence type="predicted"/>
<evidence type="ECO:0000256" key="1">
    <source>
        <dbReference type="ARBA" id="ARBA00004141"/>
    </source>
</evidence>
<keyword evidence="4 5" id="KW-0472">Membrane</keyword>
<comment type="subcellular location">
    <subcellularLocation>
        <location evidence="1">Membrane</location>
        <topology evidence="1">Multi-pass membrane protein</topology>
    </subcellularLocation>
</comment>
<evidence type="ECO:0000256" key="7">
    <source>
        <dbReference type="SAM" id="Phobius"/>
    </source>
</evidence>
<dbReference type="PANTHER" id="PTHR22776">
    <property type="entry name" value="MARVEL-CONTAINING POTENTIAL LIPID RAFT-ASSOCIATED PROTEIN"/>
    <property type="match status" value="1"/>
</dbReference>
<feature type="domain" description="MARVEL" evidence="8">
    <location>
        <begin position="37"/>
        <end position="161"/>
    </location>
</feature>
<accession>A0A813UXB4</accession>
<name>A0A813UXB4_ADIRI</name>
<evidence type="ECO:0000259" key="8">
    <source>
        <dbReference type="PROSITE" id="PS51225"/>
    </source>
</evidence>
<feature type="transmembrane region" description="Helical" evidence="7">
    <location>
        <begin position="43"/>
        <end position="64"/>
    </location>
</feature>
<dbReference type="EMBL" id="CAJNOJ010000018">
    <property type="protein sequence ID" value="CAF0828667.1"/>
    <property type="molecule type" value="Genomic_DNA"/>
</dbReference>
<evidence type="ECO:0000313" key="9">
    <source>
        <dbReference type="EMBL" id="CAF0828667.1"/>
    </source>
</evidence>
<organism evidence="9 10">
    <name type="scientific">Adineta ricciae</name>
    <name type="common">Rotifer</name>
    <dbReference type="NCBI Taxonomy" id="249248"/>
    <lineage>
        <taxon>Eukaryota</taxon>
        <taxon>Metazoa</taxon>
        <taxon>Spiralia</taxon>
        <taxon>Gnathifera</taxon>
        <taxon>Rotifera</taxon>
        <taxon>Eurotatoria</taxon>
        <taxon>Bdelloidea</taxon>
        <taxon>Adinetida</taxon>
        <taxon>Adinetidae</taxon>
        <taxon>Adineta</taxon>
    </lineage>
</organism>
<evidence type="ECO:0000256" key="2">
    <source>
        <dbReference type="ARBA" id="ARBA00022692"/>
    </source>
</evidence>
<keyword evidence="2 5" id="KW-0812">Transmembrane</keyword>
<keyword evidence="3 7" id="KW-1133">Transmembrane helix</keyword>
<feature type="region of interest" description="Disordered" evidence="6">
    <location>
        <begin position="1"/>
        <end position="27"/>
    </location>
</feature>
<feature type="transmembrane region" description="Helical" evidence="7">
    <location>
        <begin position="106"/>
        <end position="127"/>
    </location>
</feature>